<dbReference type="Proteomes" id="UP000007819">
    <property type="component" value="Chromosome X"/>
</dbReference>
<reference evidence="3" key="1">
    <citation type="submission" date="2010-06" db="EMBL/GenBank/DDBJ databases">
        <authorList>
            <person name="Jiang H."/>
            <person name="Abraham K."/>
            <person name="Ali S."/>
            <person name="Alsbrooks S.L."/>
            <person name="Anim B.N."/>
            <person name="Anosike U.S."/>
            <person name="Attaway T."/>
            <person name="Bandaranaike D.P."/>
            <person name="Battles P.K."/>
            <person name="Bell S.N."/>
            <person name="Bell A.V."/>
            <person name="Beltran B."/>
            <person name="Bickham C."/>
            <person name="Bustamante Y."/>
            <person name="Caleb T."/>
            <person name="Canada A."/>
            <person name="Cardenas V."/>
            <person name="Carter K."/>
            <person name="Chacko J."/>
            <person name="Chandrabose M.N."/>
            <person name="Chavez D."/>
            <person name="Chavez A."/>
            <person name="Chen L."/>
            <person name="Chu H.-S."/>
            <person name="Claassen K.J."/>
            <person name="Cockrell R."/>
            <person name="Collins M."/>
            <person name="Cooper J.A."/>
            <person name="Cree A."/>
            <person name="Curry S.M."/>
            <person name="Da Y."/>
            <person name="Dao M.D."/>
            <person name="Das B."/>
            <person name="Davila M.-L."/>
            <person name="Davy-Carroll L."/>
            <person name="Denson S."/>
            <person name="Dinh H."/>
            <person name="Ebong V.E."/>
            <person name="Edwards J.R."/>
            <person name="Egan A."/>
            <person name="El-Daye J."/>
            <person name="Escobedo L."/>
            <person name="Fernandez S."/>
            <person name="Fernando P.R."/>
            <person name="Flagg N."/>
            <person name="Forbes L.D."/>
            <person name="Fowler R.G."/>
            <person name="Fu Q."/>
            <person name="Gabisi R.A."/>
            <person name="Ganer J."/>
            <person name="Garbino Pronczuk A."/>
            <person name="Garcia R.M."/>
            <person name="Garner T."/>
            <person name="Garrett T.E."/>
            <person name="Gonzalez D.A."/>
            <person name="Hamid H."/>
            <person name="Hawkins E.S."/>
            <person name="Hirani K."/>
            <person name="Hogues M.E."/>
            <person name="Hollins B."/>
            <person name="Hsiao C.-H."/>
            <person name="Jabil R."/>
            <person name="James M.L."/>
            <person name="Jhangiani S.N."/>
            <person name="Johnson B."/>
            <person name="Johnson Q."/>
            <person name="Joshi V."/>
            <person name="Kalu J.B."/>
            <person name="Kam C."/>
            <person name="Kashfia A."/>
            <person name="Keebler J."/>
            <person name="Kisamo H."/>
            <person name="Kovar C.L."/>
            <person name="Lago L.A."/>
            <person name="Lai C.-Y."/>
            <person name="Laidlaw J."/>
            <person name="Lara F."/>
            <person name="Le T.-K."/>
            <person name="Lee S.L."/>
            <person name="Legall F.H."/>
            <person name="Lemon S.J."/>
            <person name="Lewis L.R."/>
            <person name="Li B."/>
            <person name="Liu Y."/>
            <person name="Liu Y.-S."/>
            <person name="Lopez J."/>
            <person name="Lozado R.J."/>
            <person name="Lu J."/>
            <person name="Madu R.C."/>
            <person name="Maheshwari M."/>
            <person name="Maheshwari R."/>
            <person name="Malloy K."/>
            <person name="Martinez E."/>
            <person name="Mathew T."/>
            <person name="Mercado I.C."/>
            <person name="Mercado C."/>
            <person name="Meyer B."/>
            <person name="Montgomery K."/>
            <person name="Morgan M.B."/>
            <person name="Munidasa M."/>
            <person name="Nazareth L.V."/>
            <person name="Nelson J."/>
            <person name="Ng B.M."/>
            <person name="Nguyen N.B."/>
            <person name="Nguyen P.Q."/>
            <person name="Nguyen T."/>
            <person name="Obregon M."/>
            <person name="Okwuonu G.O."/>
            <person name="Onwere C.G."/>
            <person name="Orozco G."/>
            <person name="Parra A."/>
            <person name="Patel S."/>
            <person name="Patil S."/>
            <person name="Perez A."/>
            <person name="Perez Y."/>
            <person name="Pham C."/>
            <person name="Primus E.L."/>
            <person name="Pu L.-L."/>
            <person name="Puazo M."/>
            <person name="Qin X."/>
            <person name="Quiroz J.B."/>
            <person name="Reese J."/>
            <person name="Richards S."/>
            <person name="Rives C.M."/>
            <person name="Robberts R."/>
            <person name="Ruiz S.J."/>
            <person name="Ruiz M.J."/>
            <person name="Santibanez J."/>
            <person name="Schneider B.W."/>
            <person name="Sisson I."/>
            <person name="Smith M."/>
            <person name="Sodergren E."/>
            <person name="Song X.-Z."/>
            <person name="Song B.B."/>
            <person name="Summersgill H."/>
            <person name="Thelus R."/>
            <person name="Thornton R.D."/>
            <person name="Trejos Z.Y."/>
            <person name="Usmani K."/>
            <person name="Vattathil S."/>
            <person name="Villasana D."/>
            <person name="Walker D.L."/>
            <person name="Wang S."/>
            <person name="Wang K."/>
            <person name="White C.S."/>
            <person name="Williams A.C."/>
            <person name="Williamson J."/>
            <person name="Wilson K."/>
            <person name="Woghiren I.O."/>
            <person name="Woodworth J.R."/>
            <person name="Worley K.C."/>
            <person name="Wright R.A."/>
            <person name="Wu W."/>
            <person name="Young L."/>
            <person name="Zhang L."/>
            <person name="Zhang J."/>
            <person name="Zhu Y."/>
            <person name="Muzny D.M."/>
            <person name="Weinstock G."/>
            <person name="Gibbs R.A."/>
        </authorList>
    </citation>
    <scope>NUCLEOTIDE SEQUENCE [LARGE SCALE GENOMIC DNA]</scope>
    <source>
        <strain evidence="3">LSR1</strain>
    </source>
</reference>
<dbReference type="KEGG" id="api:115035150"/>
<accession>A0A8R2NWJ9</accession>
<dbReference type="EnsemblMetazoa" id="XM_029492861.1">
    <property type="protein sequence ID" value="XP_029348721.1"/>
    <property type="gene ID" value="LOC115035150"/>
</dbReference>
<dbReference type="GO" id="GO:0046983">
    <property type="term" value="F:protein dimerization activity"/>
    <property type="evidence" value="ECO:0007669"/>
    <property type="project" value="InterPro"/>
</dbReference>
<dbReference type="PANTHER" id="PTHR45749">
    <property type="match status" value="1"/>
</dbReference>
<dbReference type="Pfam" id="PF05699">
    <property type="entry name" value="Dimer_Tnp_hAT"/>
    <property type="match status" value="1"/>
</dbReference>
<name>A0A8R2NWJ9_ACYPI</name>
<dbReference type="InterPro" id="IPR012337">
    <property type="entry name" value="RNaseH-like_sf"/>
</dbReference>
<dbReference type="AlphaFoldDB" id="A0A8R2NWJ9"/>
<organism evidence="2 3">
    <name type="scientific">Acyrthosiphon pisum</name>
    <name type="common">Pea aphid</name>
    <dbReference type="NCBI Taxonomy" id="7029"/>
    <lineage>
        <taxon>Eukaryota</taxon>
        <taxon>Metazoa</taxon>
        <taxon>Ecdysozoa</taxon>
        <taxon>Arthropoda</taxon>
        <taxon>Hexapoda</taxon>
        <taxon>Insecta</taxon>
        <taxon>Pterygota</taxon>
        <taxon>Neoptera</taxon>
        <taxon>Paraneoptera</taxon>
        <taxon>Hemiptera</taxon>
        <taxon>Sternorrhyncha</taxon>
        <taxon>Aphidomorpha</taxon>
        <taxon>Aphidoidea</taxon>
        <taxon>Aphididae</taxon>
        <taxon>Macrosiphini</taxon>
        <taxon>Acyrthosiphon</taxon>
    </lineage>
</organism>
<reference evidence="2" key="2">
    <citation type="submission" date="2022-06" db="UniProtKB">
        <authorList>
            <consortium name="EnsemblMetazoa"/>
        </authorList>
    </citation>
    <scope>IDENTIFICATION</scope>
</reference>
<dbReference type="OrthoDB" id="6613385at2759"/>
<protein>
    <recommendedName>
        <fullName evidence="1">HAT C-terminal dimerisation domain-containing protein</fullName>
    </recommendedName>
</protein>
<keyword evidence="3" id="KW-1185">Reference proteome</keyword>
<evidence type="ECO:0000313" key="3">
    <source>
        <dbReference type="Proteomes" id="UP000007819"/>
    </source>
</evidence>
<dbReference type="InterPro" id="IPR008906">
    <property type="entry name" value="HATC_C_dom"/>
</dbReference>
<evidence type="ECO:0000259" key="1">
    <source>
        <dbReference type="Pfam" id="PF05699"/>
    </source>
</evidence>
<feature type="domain" description="HAT C-terminal dimerisation" evidence="1">
    <location>
        <begin position="43"/>
        <end position="116"/>
    </location>
</feature>
<dbReference type="RefSeq" id="XP_029348721.1">
    <property type="nucleotide sequence ID" value="XM_029492861.1"/>
</dbReference>
<evidence type="ECO:0000313" key="2">
    <source>
        <dbReference type="EnsemblMetazoa" id="XP_029348721.1"/>
    </source>
</evidence>
<sequence>MREDELFKHCQDLKMTLTDNESRDIEAADLCNELIIFRTMVNENTTALQALEILKTSCSSFPNINIALRILLTIPVASAGAERAFSKLKIIKNYLRSTISQDRLSGLATLSIENELAETLDYSQLIDQFAHQKARKKNFI</sequence>
<dbReference type="SUPFAM" id="SSF53098">
    <property type="entry name" value="Ribonuclease H-like"/>
    <property type="match status" value="1"/>
</dbReference>
<proteinExistence type="predicted"/>
<dbReference type="PANTHER" id="PTHR45749:SF21">
    <property type="entry name" value="DUF4371 DOMAIN-CONTAINING PROTEIN"/>
    <property type="match status" value="1"/>
</dbReference>
<dbReference type="GeneID" id="115035150"/>